<reference evidence="1 2" key="1">
    <citation type="submission" date="2019-01" db="EMBL/GenBank/DDBJ databases">
        <title>Ktedonosporobacter rubrisoli SCAWS-G2.</title>
        <authorList>
            <person name="Huang Y."/>
            <person name="Yan B."/>
        </authorList>
    </citation>
    <scope>NUCLEOTIDE SEQUENCE [LARGE SCALE GENOMIC DNA]</scope>
    <source>
        <strain evidence="1 2">SCAWS-G2</strain>
    </source>
</reference>
<dbReference type="Proteomes" id="UP000290365">
    <property type="component" value="Chromosome"/>
</dbReference>
<name>A0A4P6JY58_KTERU</name>
<dbReference type="RefSeq" id="WP_129891424.1">
    <property type="nucleotide sequence ID" value="NZ_CP035758.1"/>
</dbReference>
<dbReference type="Gene3D" id="3.30.460.40">
    <property type="match status" value="1"/>
</dbReference>
<gene>
    <name evidence="1" type="ORF">EPA93_32070</name>
</gene>
<protein>
    <recommendedName>
        <fullName evidence="3">Nucleotidyltransferase family protein</fullName>
    </recommendedName>
</protein>
<dbReference type="InterPro" id="IPR043519">
    <property type="entry name" value="NT_sf"/>
</dbReference>
<dbReference type="EMBL" id="CP035758">
    <property type="protein sequence ID" value="QBD80360.1"/>
    <property type="molecule type" value="Genomic_DNA"/>
</dbReference>
<evidence type="ECO:0008006" key="3">
    <source>
        <dbReference type="Google" id="ProtNLM"/>
    </source>
</evidence>
<keyword evidence="2" id="KW-1185">Reference proteome</keyword>
<accession>A0A4P6JY58</accession>
<dbReference type="SUPFAM" id="SSF81301">
    <property type="entry name" value="Nucleotidyltransferase"/>
    <property type="match status" value="1"/>
</dbReference>
<dbReference type="AlphaFoldDB" id="A0A4P6JY58"/>
<proteinExistence type="predicted"/>
<sequence length="216" mass="24350">MKQEWRDPPHLAQLFAALSRYQVCYVLFGTAGLIAYGARLSTGDLDICPAPDNDNLRRLAELLIAIQARPHAPLGQNEQEQPQLWRPVPFLLETFDSLFQTTLGDLDIVPFPYGPHGKRDSFTYEDLRSRALTKFGFGVAIPVAAFADLVASKLSARREKDLSALPEIERLRAERAYGKETGWPLVEAEMERWLANSPNPSRACYYIAKRSVSRET</sequence>
<evidence type="ECO:0000313" key="2">
    <source>
        <dbReference type="Proteomes" id="UP000290365"/>
    </source>
</evidence>
<organism evidence="1 2">
    <name type="scientific">Ktedonosporobacter rubrisoli</name>
    <dbReference type="NCBI Taxonomy" id="2509675"/>
    <lineage>
        <taxon>Bacteria</taxon>
        <taxon>Bacillati</taxon>
        <taxon>Chloroflexota</taxon>
        <taxon>Ktedonobacteria</taxon>
        <taxon>Ktedonobacterales</taxon>
        <taxon>Ktedonosporobacteraceae</taxon>
        <taxon>Ktedonosporobacter</taxon>
    </lineage>
</organism>
<dbReference type="OrthoDB" id="3212051at2"/>
<dbReference type="KEGG" id="kbs:EPA93_32070"/>
<evidence type="ECO:0000313" key="1">
    <source>
        <dbReference type="EMBL" id="QBD80360.1"/>
    </source>
</evidence>